<dbReference type="InterPro" id="IPR029016">
    <property type="entry name" value="GAF-like_dom_sf"/>
</dbReference>
<proteinExistence type="predicted"/>
<name>A0A4Z2GK89_9TELE</name>
<sequence>MTKTKEFFDLWPVLMGEVPPYDGPKTPDGREIIFYKLIDYILHGKEDIKVIPNPPADHWVLASGLPTYVAETGLICNIMNTAQDDFFKFQKEPLDESGWTIKNVLSMPIVNKKEEISLTQFLGWSVLNTDTYDKLNKLENRKDIFQDMVMYHIKCRKDEIQHVLVVRPRALLIEDPHRPPQPVPQVTLQGLQSHRPHIEPSELLLRRRAHRDDLLAAVAVVASDGGVRRERFPQLHRQTAAVPRAAVGGPEVLRHRHSPVPQPAAGAAVRHGAGHHVSRPEAMRRQGSIDRLLQGLPRPVVGARLLGDHVGEGEGGGAVLVAPVVEARIQVAAGKGGVDVVQLHRLAVHHVLVHGARRERDHVASGTRVGQLLTERQWKDFGLFPSGVVYKYAENHGERRGRLYSVAKRYWLWNRWQMGVPSRPLGGQDL</sequence>
<dbReference type="Gene3D" id="3.30.450.40">
    <property type="match status" value="1"/>
</dbReference>
<organism evidence="1 2">
    <name type="scientific">Liparis tanakae</name>
    <name type="common">Tanaka's snailfish</name>
    <dbReference type="NCBI Taxonomy" id="230148"/>
    <lineage>
        <taxon>Eukaryota</taxon>
        <taxon>Metazoa</taxon>
        <taxon>Chordata</taxon>
        <taxon>Craniata</taxon>
        <taxon>Vertebrata</taxon>
        <taxon>Euteleostomi</taxon>
        <taxon>Actinopterygii</taxon>
        <taxon>Neopterygii</taxon>
        <taxon>Teleostei</taxon>
        <taxon>Neoteleostei</taxon>
        <taxon>Acanthomorphata</taxon>
        <taxon>Eupercaria</taxon>
        <taxon>Perciformes</taxon>
        <taxon>Cottioidei</taxon>
        <taxon>Cottales</taxon>
        <taxon>Liparidae</taxon>
        <taxon>Liparis</taxon>
    </lineage>
</organism>
<comment type="caution">
    <text evidence="1">The sequence shown here is derived from an EMBL/GenBank/DDBJ whole genome shotgun (WGS) entry which is preliminary data.</text>
</comment>
<accession>A0A4Z2GK89</accession>
<dbReference type="SUPFAM" id="SSF55781">
    <property type="entry name" value="GAF domain-like"/>
    <property type="match status" value="1"/>
</dbReference>
<gene>
    <name evidence="1" type="primary">PDE6B_2</name>
    <name evidence="1" type="ORF">EYF80_036091</name>
</gene>
<reference evidence="1 2" key="1">
    <citation type="submission" date="2019-03" db="EMBL/GenBank/DDBJ databases">
        <title>First draft genome of Liparis tanakae, snailfish: a comprehensive survey of snailfish specific genes.</title>
        <authorList>
            <person name="Kim W."/>
            <person name="Song I."/>
            <person name="Jeong J.-H."/>
            <person name="Kim D."/>
            <person name="Kim S."/>
            <person name="Ryu S."/>
            <person name="Song J.Y."/>
            <person name="Lee S.K."/>
        </authorList>
    </citation>
    <scope>NUCLEOTIDE SEQUENCE [LARGE SCALE GENOMIC DNA]</scope>
    <source>
        <tissue evidence="1">Muscle</tissue>
    </source>
</reference>
<dbReference type="Proteomes" id="UP000314294">
    <property type="component" value="Unassembled WGS sequence"/>
</dbReference>
<dbReference type="OrthoDB" id="546632at2759"/>
<dbReference type="AlphaFoldDB" id="A0A4Z2GK89"/>
<keyword evidence="2" id="KW-1185">Reference proteome</keyword>
<evidence type="ECO:0000313" key="2">
    <source>
        <dbReference type="Proteomes" id="UP000314294"/>
    </source>
</evidence>
<evidence type="ECO:0000313" key="1">
    <source>
        <dbReference type="EMBL" id="TNN53685.1"/>
    </source>
</evidence>
<dbReference type="EMBL" id="SRLO01000508">
    <property type="protein sequence ID" value="TNN53685.1"/>
    <property type="molecule type" value="Genomic_DNA"/>
</dbReference>
<protein>
    <submittedName>
        <fullName evidence="1">Rod cGMP-specific 3',5'-cyclic phosphodiesterase subunit beta</fullName>
    </submittedName>
</protein>